<gene>
    <name evidence="1" type="ORF">G7084_01370</name>
</gene>
<accession>A0A6G8AYL2</accession>
<evidence type="ECO:0000313" key="1">
    <source>
        <dbReference type="EMBL" id="QIL50087.1"/>
    </source>
</evidence>
<keyword evidence="2" id="KW-1185">Reference proteome</keyword>
<protein>
    <submittedName>
        <fullName evidence="1">Uncharacterized protein</fullName>
    </submittedName>
</protein>
<dbReference type="RefSeq" id="WP_166009348.1">
    <property type="nucleotide sequence ID" value="NZ_CP049888.1"/>
</dbReference>
<dbReference type="AlphaFoldDB" id="A0A6G8AYL2"/>
<dbReference type="KEGG" id="wco:G7084_01370"/>
<reference evidence="1 2" key="1">
    <citation type="submission" date="2020-03" db="EMBL/GenBank/DDBJ databases">
        <title>Weissella sp. nov., isolated from Cybister lewisianus.</title>
        <authorList>
            <person name="Hyun D.-W."/>
            <person name="Bae J.-W."/>
        </authorList>
    </citation>
    <scope>NUCLEOTIDE SEQUENCE [LARGE SCALE GENOMIC DNA]</scope>
    <source>
        <strain evidence="1 2">HDW19</strain>
    </source>
</reference>
<dbReference type="EMBL" id="CP049888">
    <property type="protein sequence ID" value="QIL50087.1"/>
    <property type="molecule type" value="Genomic_DNA"/>
</dbReference>
<organism evidence="1 2">
    <name type="scientific">Weissella coleopterorum</name>
    <dbReference type="NCBI Taxonomy" id="2714949"/>
    <lineage>
        <taxon>Bacteria</taxon>
        <taxon>Bacillati</taxon>
        <taxon>Bacillota</taxon>
        <taxon>Bacilli</taxon>
        <taxon>Lactobacillales</taxon>
        <taxon>Lactobacillaceae</taxon>
        <taxon>Weissella</taxon>
    </lineage>
</organism>
<sequence>MKVFDYKEQFDVVKDRIDKMAEEQGFDPKTDEFVFVQPYSKTQAIIISAVKDDDGKRLIKMQVQDLVFVDDPIDGVLDVLGDD</sequence>
<evidence type="ECO:0000313" key="2">
    <source>
        <dbReference type="Proteomes" id="UP000500741"/>
    </source>
</evidence>
<dbReference type="Proteomes" id="UP000500741">
    <property type="component" value="Chromosome"/>
</dbReference>
<proteinExistence type="predicted"/>
<name>A0A6G8AYL2_9LACO</name>